<gene>
    <name evidence="1" type="ORF">LSINAPIS_LOCUS7712</name>
</gene>
<organism evidence="1 2">
    <name type="scientific">Leptidea sinapis</name>
    <dbReference type="NCBI Taxonomy" id="189913"/>
    <lineage>
        <taxon>Eukaryota</taxon>
        <taxon>Metazoa</taxon>
        <taxon>Ecdysozoa</taxon>
        <taxon>Arthropoda</taxon>
        <taxon>Hexapoda</taxon>
        <taxon>Insecta</taxon>
        <taxon>Pterygota</taxon>
        <taxon>Neoptera</taxon>
        <taxon>Endopterygota</taxon>
        <taxon>Lepidoptera</taxon>
        <taxon>Glossata</taxon>
        <taxon>Ditrysia</taxon>
        <taxon>Papilionoidea</taxon>
        <taxon>Pieridae</taxon>
        <taxon>Dismorphiinae</taxon>
        <taxon>Leptidea</taxon>
    </lineage>
</organism>
<evidence type="ECO:0000313" key="1">
    <source>
        <dbReference type="EMBL" id="VVC96160.1"/>
    </source>
</evidence>
<name>A0A5E4QGL3_9NEOP</name>
<reference evidence="1 2" key="1">
    <citation type="submission" date="2017-07" db="EMBL/GenBank/DDBJ databases">
        <authorList>
            <person name="Talla V."/>
            <person name="Backstrom N."/>
        </authorList>
    </citation>
    <scope>NUCLEOTIDE SEQUENCE [LARGE SCALE GENOMIC DNA]</scope>
</reference>
<evidence type="ECO:0000313" key="2">
    <source>
        <dbReference type="Proteomes" id="UP000324832"/>
    </source>
</evidence>
<protein>
    <submittedName>
        <fullName evidence="1">Uncharacterized protein</fullName>
    </submittedName>
</protein>
<proteinExistence type="predicted"/>
<dbReference type="Proteomes" id="UP000324832">
    <property type="component" value="Unassembled WGS sequence"/>
</dbReference>
<accession>A0A5E4QGL3</accession>
<keyword evidence="2" id="KW-1185">Reference proteome</keyword>
<dbReference type="AlphaFoldDB" id="A0A5E4QGL3"/>
<dbReference type="EMBL" id="FZQP02002582">
    <property type="protein sequence ID" value="VVC96160.1"/>
    <property type="molecule type" value="Genomic_DNA"/>
</dbReference>
<sequence length="99" mass="10774">MFTLRTVTIEVFIHKNMAERLWRGSGRAASEVSSCASLSTFENNSAMSAVEDSHGITAETNNSDTKLSICFKVIAVVSKITGQSVALTNLIYQDDTQNL</sequence>